<comment type="caution">
    <text evidence="1">The sequence shown here is derived from an EMBL/GenBank/DDBJ whole genome shotgun (WGS) entry which is preliminary data.</text>
</comment>
<sequence length="374" mass="42779">MEPANQGSGGGAASHDLFSEICSIHSEVSPWFAFNVVVCKSIIEQFIGSSIAYRLEDRRMLCYFFDFKHKCVHVIDPIYNKDQSLIFEQLHHPNVSKAVSVCNRIEMFFENWHHKMQDWNINFVQPTVMDPTSDETGLLTLLYIREFDGCKIRNSNRLILMADTFGEYDSNITDTLWPSGGKHSNKDSFSLSGQHSLFGSKKRALLDSIGFRGLLKVHNQCLQCRNLILSLLSCMDPNTGTIVHKSELTVTDRDVNLVLGIPYRGEDVYLRTRCTRIVDSMKGALLPDSDCDLNMEAVPEILLKDSGRKMNIKERQVFYLDNLNFGFMTPRHDILPRISKYTPRLVSELLSFGRGSNMSYKTLRFGQCKMYQKV</sequence>
<keyword evidence="2" id="KW-1185">Reference proteome</keyword>
<accession>A0A811PY10</accession>
<dbReference type="EMBL" id="CAJGYO010000007">
    <property type="protein sequence ID" value="CAD6248456.1"/>
    <property type="molecule type" value="Genomic_DNA"/>
</dbReference>
<organism evidence="1 2">
    <name type="scientific">Miscanthus lutarioriparius</name>
    <dbReference type="NCBI Taxonomy" id="422564"/>
    <lineage>
        <taxon>Eukaryota</taxon>
        <taxon>Viridiplantae</taxon>
        <taxon>Streptophyta</taxon>
        <taxon>Embryophyta</taxon>
        <taxon>Tracheophyta</taxon>
        <taxon>Spermatophyta</taxon>
        <taxon>Magnoliopsida</taxon>
        <taxon>Liliopsida</taxon>
        <taxon>Poales</taxon>
        <taxon>Poaceae</taxon>
        <taxon>PACMAD clade</taxon>
        <taxon>Panicoideae</taxon>
        <taxon>Andropogonodae</taxon>
        <taxon>Andropogoneae</taxon>
        <taxon>Saccharinae</taxon>
        <taxon>Miscanthus</taxon>
    </lineage>
</organism>
<protein>
    <submittedName>
        <fullName evidence="1">Uncharacterized protein</fullName>
    </submittedName>
</protein>
<gene>
    <name evidence="1" type="ORF">NCGR_LOCUS32586</name>
</gene>
<dbReference type="OrthoDB" id="695963at2759"/>
<evidence type="ECO:0000313" key="1">
    <source>
        <dbReference type="EMBL" id="CAD6248456.1"/>
    </source>
</evidence>
<name>A0A811PY10_9POAL</name>
<proteinExistence type="predicted"/>
<evidence type="ECO:0000313" key="2">
    <source>
        <dbReference type="Proteomes" id="UP000604825"/>
    </source>
</evidence>
<reference evidence="1" key="1">
    <citation type="submission" date="2020-10" db="EMBL/GenBank/DDBJ databases">
        <authorList>
            <person name="Han B."/>
            <person name="Lu T."/>
            <person name="Zhao Q."/>
            <person name="Huang X."/>
            <person name="Zhao Y."/>
        </authorList>
    </citation>
    <scope>NUCLEOTIDE SEQUENCE</scope>
</reference>
<dbReference type="AlphaFoldDB" id="A0A811PY10"/>
<dbReference type="Proteomes" id="UP000604825">
    <property type="component" value="Unassembled WGS sequence"/>
</dbReference>